<feature type="compositionally biased region" description="Polar residues" evidence="2">
    <location>
        <begin position="415"/>
        <end position="430"/>
    </location>
</feature>
<dbReference type="AlphaFoldDB" id="A0A061EB22"/>
<evidence type="ECO:0000313" key="4">
    <source>
        <dbReference type="EMBL" id="EOY01602.1"/>
    </source>
</evidence>
<feature type="region of interest" description="Disordered" evidence="2">
    <location>
        <begin position="412"/>
        <end position="447"/>
    </location>
</feature>
<dbReference type="OMA" id="DCQFVRE"/>
<organism evidence="4 5">
    <name type="scientific">Theobroma cacao</name>
    <name type="common">Cacao</name>
    <name type="synonym">Cocoa</name>
    <dbReference type="NCBI Taxonomy" id="3641"/>
    <lineage>
        <taxon>Eukaryota</taxon>
        <taxon>Viridiplantae</taxon>
        <taxon>Streptophyta</taxon>
        <taxon>Embryophyta</taxon>
        <taxon>Tracheophyta</taxon>
        <taxon>Spermatophyta</taxon>
        <taxon>Magnoliopsida</taxon>
        <taxon>eudicotyledons</taxon>
        <taxon>Gunneridae</taxon>
        <taxon>Pentapetalae</taxon>
        <taxon>rosids</taxon>
        <taxon>malvids</taxon>
        <taxon>Malvales</taxon>
        <taxon>Malvaceae</taxon>
        <taxon>Byttnerioideae</taxon>
        <taxon>Theobroma</taxon>
    </lineage>
</organism>
<feature type="domain" description="J" evidence="3">
    <location>
        <begin position="567"/>
        <end position="634"/>
    </location>
</feature>
<protein>
    <submittedName>
        <fullName evidence="4">Chaperone DnaJ-domain superfamily protein, putative isoform 1</fullName>
    </submittedName>
</protein>
<dbReference type="Proteomes" id="UP000026915">
    <property type="component" value="Chromosome 2"/>
</dbReference>
<dbReference type="PANTHER" id="PTHR36335">
    <property type="entry name" value="CHAPERONE DNAJ-DOMAIN SUPERFAMILY PROTEIN"/>
    <property type="match status" value="1"/>
</dbReference>
<feature type="compositionally biased region" description="Polar residues" evidence="2">
    <location>
        <begin position="205"/>
        <end position="219"/>
    </location>
</feature>
<feature type="region of interest" description="Disordered" evidence="2">
    <location>
        <begin position="193"/>
        <end position="275"/>
    </location>
</feature>
<name>A0A061EB22_THECC</name>
<feature type="compositionally biased region" description="Polar residues" evidence="2">
    <location>
        <begin position="324"/>
        <end position="346"/>
    </location>
</feature>
<reference evidence="4 5" key="1">
    <citation type="journal article" date="2013" name="Genome Biol.">
        <title>The genome sequence of the most widely cultivated cacao type and its use to identify candidate genes regulating pod color.</title>
        <authorList>
            <person name="Motamayor J.C."/>
            <person name="Mockaitis K."/>
            <person name="Schmutz J."/>
            <person name="Haiminen N."/>
            <person name="Iii D.L."/>
            <person name="Cornejo O."/>
            <person name="Findley S.D."/>
            <person name="Zheng P."/>
            <person name="Utro F."/>
            <person name="Royaert S."/>
            <person name="Saski C."/>
            <person name="Jenkins J."/>
            <person name="Podicheti R."/>
            <person name="Zhao M."/>
            <person name="Scheffler B.E."/>
            <person name="Stack J.C."/>
            <person name="Feltus F.A."/>
            <person name="Mustiga G.M."/>
            <person name="Amores F."/>
            <person name="Phillips W."/>
            <person name="Marelli J.P."/>
            <person name="May G.D."/>
            <person name="Shapiro H."/>
            <person name="Ma J."/>
            <person name="Bustamante C.D."/>
            <person name="Schnell R.J."/>
            <person name="Main D."/>
            <person name="Gilbert D."/>
            <person name="Parida L."/>
            <person name="Kuhn D.N."/>
        </authorList>
    </citation>
    <scope>NUCLEOTIDE SEQUENCE [LARGE SCALE GENOMIC DNA]</scope>
    <source>
        <strain evidence="5">cv. Matina 1-6</strain>
    </source>
</reference>
<keyword evidence="5" id="KW-1185">Reference proteome</keyword>
<dbReference type="EMBL" id="CM001880">
    <property type="protein sequence ID" value="EOY01601.1"/>
    <property type="molecule type" value="Genomic_DNA"/>
</dbReference>
<dbReference type="FunCoup" id="A0A061EB22">
    <property type="interactions" value="965"/>
</dbReference>
<feature type="region of interest" description="Disordered" evidence="2">
    <location>
        <begin position="143"/>
        <end position="172"/>
    </location>
</feature>
<dbReference type="InterPro" id="IPR001623">
    <property type="entry name" value="DnaJ_domain"/>
</dbReference>
<dbReference type="STRING" id="3641.A0A061EB22"/>
<dbReference type="CDD" id="cd06257">
    <property type="entry name" value="DnaJ"/>
    <property type="match status" value="1"/>
</dbReference>
<feature type="coiled-coil region" evidence="1">
    <location>
        <begin position="492"/>
        <end position="547"/>
    </location>
</feature>
<proteinExistence type="predicted"/>
<dbReference type="SUPFAM" id="SSF46565">
    <property type="entry name" value="Chaperone J-domain"/>
    <property type="match status" value="1"/>
</dbReference>
<evidence type="ECO:0000259" key="3">
    <source>
        <dbReference type="PROSITE" id="PS50076"/>
    </source>
</evidence>
<dbReference type="EMBL" id="CM001880">
    <property type="protein sequence ID" value="EOY01602.1"/>
    <property type="molecule type" value="Genomic_DNA"/>
</dbReference>
<feature type="compositionally biased region" description="Basic and acidic residues" evidence="2">
    <location>
        <begin position="309"/>
        <end position="322"/>
    </location>
</feature>
<feature type="compositionally biased region" description="Low complexity" evidence="2">
    <location>
        <begin position="101"/>
        <end position="112"/>
    </location>
</feature>
<accession>A0A061EB22</accession>
<gene>
    <name evidence="4" type="ORF">TCM_011455</name>
</gene>
<evidence type="ECO:0000256" key="2">
    <source>
        <dbReference type="SAM" id="MobiDB-lite"/>
    </source>
</evidence>
<evidence type="ECO:0000313" key="5">
    <source>
        <dbReference type="Proteomes" id="UP000026915"/>
    </source>
</evidence>
<keyword evidence="1" id="KW-0175">Coiled coil</keyword>
<dbReference type="Gramene" id="EOY01601">
    <property type="protein sequence ID" value="EOY01601"/>
    <property type="gene ID" value="TCM_011455"/>
</dbReference>
<dbReference type="PROSITE" id="PS50076">
    <property type="entry name" value="DNAJ_2"/>
    <property type="match status" value="1"/>
</dbReference>
<feature type="compositionally biased region" description="Polar residues" evidence="2">
    <location>
        <begin position="230"/>
        <end position="263"/>
    </location>
</feature>
<dbReference type="HOGENOM" id="CLU_029575_0_0_1"/>
<feature type="region of interest" description="Disordered" evidence="2">
    <location>
        <begin position="55"/>
        <end position="116"/>
    </location>
</feature>
<dbReference type="Gramene" id="EOY01602">
    <property type="protein sequence ID" value="EOY01602"/>
    <property type="gene ID" value="TCM_011455"/>
</dbReference>
<feature type="region of interest" description="Disordered" evidence="2">
    <location>
        <begin position="309"/>
        <end position="375"/>
    </location>
</feature>
<evidence type="ECO:0000256" key="1">
    <source>
        <dbReference type="SAM" id="Coils"/>
    </source>
</evidence>
<sequence>MRGKGVMRGLSQPKSFSRRKTLKSFNVKGKLENVVLIDVEGDICENVIIIDASESVEEGSSGSGGGKRFPSPGVISIDDDETDNMDDPKICAECGGDLDSDASSSKSSPAPDFMHKSVGLDDDECRVIREKKSAFKLSKCKKTYTGKTPCGKRFGLSPESEDSSSGSDCSDCELMEGSVGKLREQWEKAFQRKKCNARNGRSGLEDQSSASGSHNNTPATVHEENRTEQCAETPVSSGSSYSNIQKQNTSAFETSSDKYTGGTSPHPGMGSPFVKFDKKVDHESFSWSKYGPTAEEWFSHVKDDVIFGRETNMKDPPLRDGDQDSCQVPLNSDPHSSNLHQRNRGSNGKEKLQSKEPSASIPKLSEEKQVDNGVTPSEIKVGTVFDEPSSVKTSFVKMPVVGSEIYSDREKVLSGDSSQYDETQIKQSCSEAEESYVESPSGSKKCDERDTLHVQGVDATASGEKDIVIDREKLKETVEYKLAVEEEWASRQRELQIQAEEAQRLRKRRKAESMRLLDMERRQKQRLEEIRETQKKDEENMNLKEQLRIEVRKELSQLELSCINMASLLRSLGIPVGGGFCPLSHEVHAAYKRAVLRFHPDRASKTNIREQVEAEEKFKLISRMKEKFLATSCH</sequence>
<dbReference type="eggNOG" id="ENOG502QZR2">
    <property type="taxonomic scope" value="Eukaryota"/>
</dbReference>
<dbReference type="Gene3D" id="1.10.287.110">
    <property type="entry name" value="DnaJ domain"/>
    <property type="match status" value="1"/>
</dbReference>
<dbReference type="InParanoid" id="A0A061EB22"/>
<feature type="compositionally biased region" description="Low complexity" evidence="2">
    <location>
        <begin position="155"/>
        <end position="169"/>
    </location>
</feature>
<dbReference type="PANTHER" id="PTHR36335:SF1">
    <property type="entry name" value="CHAPERONE DNAJ-DOMAIN SUPERFAMILY PROTEIN"/>
    <property type="match status" value="1"/>
</dbReference>
<dbReference type="InterPro" id="IPR036869">
    <property type="entry name" value="J_dom_sf"/>
</dbReference>